<dbReference type="CDD" id="cd05466">
    <property type="entry name" value="PBP2_LTTR_substrate"/>
    <property type="match status" value="1"/>
</dbReference>
<dbReference type="Pfam" id="PF03466">
    <property type="entry name" value="LysR_substrate"/>
    <property type="match status" value="1"/>
</dbReference>
<dbReference type="InterPro" id="IPR036390">
    <property type="entry name" value="WH_DNA-bd_sf"/>
</dbReference>
<feature type="domain" description="HTH lysR-type" evidence="5">
    <location>
        <begin position="1"/>
        <end position="56"/>
    </location>
</feature>
<dbReference type="SUPFAM" id="SSF53850">
    <property type="entry name" value="Periplasmic binding protein-like II"/>
    <property type="match status" value="1"/>
</dbReference>
<keyword evidence="2" id="KW-0805">Transcription regulation</keyword>
<keyword evidence="4" id="KW-0804">Transcription</keyword>
<dbReference type="InterPro" id="IPR000847">
    <property type="entry name" value="LysR_HTH_N"/>
</dbReference>
<evidence type="ECO:0000256" key="3">
    <source>
        <dbReference type="ARBA" id="ARBA00023125"/>
    </source>
</evidence>
<accession>A0ABW3UFV8</accession>
<dbReference type="InterPro" id="IPR036388">
    <property type="entry name" value="WH-like_DNA-bd_sf"/>
</dbReference>
<dbReference type="Proteomes" id="UP001597180">
    <property type="component" value="Unassembled WGS sequence"/>
</dbReference>
<organism evidence="6 7">
    <name type="scientific">Paenibacillus vulneris</name>
    <dbReference type="NCBI Taxonomy" id="1133364"/>
    <lineage>
        <taxon>Bacteria</taxon>
        <taxon>Bacillati</taxon>
        <taxon>Bacillota</taxon>
        <taxon>Bacilli</taxon>
        <taxon>Bacillales</taxon>
        <taxon>Paenibacillaceae</taxon>
        <taxon>Paenibacillus</taxon>
    </lineage>
</organism>
<evidence type="ECO:0000256" key="4">
    <source>
        <dbReference type="ARBA" id="ARBA00023163"/>
    </source>
</evidence>
<dbReference type="PROSITE" id="PS50931">
    <property type="entry name" value="HTH_LYSR"/>
    <property type="match status" value="1"/>
</dbReference>
<dbReference type="Pfam" id="PF00126">
    <property type="entry name" value="HTH_1"/>
    <property type="match status" value="1"/>
</dbReference>
<dbReference type="PANTHER" id="PTHR30346:SF28">
    <property type="entry name" value="HTH-TYPE TRANSCRIPTIONAL REGULATOR CYNR"/>
    <property type="match status" value="1"/>
</dbReference>
<evidence type="ECO:0000256" key="1">
    <source>
        <dbReference type="ARBA" id="ARBA00009437"/>
    </source>
</evidence>
<proteinExistence type="inferred from homology"/>
<reference evidence="7" key="1">
    <citation type="journal article" date="2019" name="Int. J. Syst. Evol. Microbiol.">
        <title>The Global Catalogue of Microorganisms (GCM) 10K type strain sequencing project: providing services to taxonomists for standard genome sequencing and annotation.</title>
        <authorList>
            <consortium name="The Broad Institute Genomics Platform"/>
            <consortium name="The Broad Institute Genome Sequencing Center for Infectious Disease"/>
            <person name="Wu L."/>
            <person name="Ma J."/>
        </authorList>
    </citation>
    <scope>NUCLEOTIDE SEQUENCE [LARGE SCALE GENOMIC DNA]</scope>
    <source>
        <strain evidence="7">CCUG 53270</strain>
    </source>
</reference>
<comment type="similarity">
    <text evidence="1">Belongs to the LysR transcriptional regulatory family.</text>
</comment>
<dbReference type="Gene3D" id="3.40.190.290">
    <property type="match status" value="1"/>
</dbReference>
<evidence type="ECO:0000259" key="5">
    <source>
        <dbReference type="PROSITE" id="PS50931"/>
    </source>
</evidence>
<evidence type="ECO:0000313" key="7">
    <source>
        <dbReference type="Proteomes" id="UP001597180"/>
    </source>
</evidence>
<dbReference type="Gene3D" id="1.10.10.10">
    <property type="entry name" value="Winged helix-like DNA-binding domain superfamily/Winged helix DNA-binding domain"/>
    <property type="match status" value="1"/>
</dbReference>
<keyword evidence="7" id="KW-1185">Reference proteome</keyword>
<evidence type="ECO:0000313" key="6">
    <source>
        <dbReference type="EMBL" id="MFD1219852.1"/>
    </source>
</evidence>
<dbReference type="EMBL" id="JBHTLU010000012">
    <property type="protein sequence ID" value="MFD1219852.1"/>
    <property type="molecule type" value="Genomic_DNA"/>
</dbReference>
<gene>
    <name evidence="6" type="ORF">ACFQ4B_06965</name>
</gene>
<name>A0ABW3UFV8_9BACL</name>
<dbReference type="SUPFAM" id="SSF46785">
    <property type="entry name" value="Winged helix' DNA-binding domain"/>
    <property type="match status" value="1"/>
</dbReference>
<sequence>MKQLRYFIAIAEHKQISAAAKKLHMAQPPLSQQLKHLEEELGVTLVVRHARGLELTEAGRVLYKHALNMEKMMDQTRLEVKETGRGLRGRLALGVNTLSSEELPGLLVEYKARYPEMTYKIQQNESAQLCRLVREKAIELAIIRFPVDLSDFSYLHLQSEPFYFVTALSGPQSPEEVSYEYIGGSPLILPSTDGLGLYQQIVDQLSRRGLEPHILCECSDIAMLLELVASGFGSALLPEAVLRLHRRSDIRICRIADETWTASSGFIWLKDHYLSQGAKHFIELWQELKEKRK</sequence>
<dbReference type="PANTHER" id="PTHR30346">
    <property type="entry name" value="TRANSCRIPTIONAL DUAL REGULATOR HCAR-RELATED"/>
    <property type="match status" value="1"/>
</dbReference>
<keyword evidence="3" id="KW-0238">DNA-binding</keyword>
<comment type="caution">
    <text evidence="6">The sequence shown here is derived from an EMBL/GenBank/DDBJ whole genome shotgun (WGS) entry which is preliminary data.</text>
</comment>
<dbReference type="RefSeq" id="WP_377768355.1">
    <property type="nucleotide sequence ID" value="NZ_JBHTLU010000012.1"/>
</dbReference>
<protein>
    <submittedName>
        <fullName evidence="6">LysR family transcriptional regulator</fullName>
    </submittedName>
</protein>
<dbReference type="PRINTS" id="PR00039">
    <property type="entry name" value="HTHLYSR"/>
</dbReference>
<evidence type="ECO:0000256" key="2">
    <source>
        <dbReference type="ARBA" id="ARBA00023015"/>
    </source>
</evidence>
<dbReference type="InterPro" id="IPR005119">
    <property type="entry name" value="LysR_subst-bd"/>
</dbReference>